<reference evidence="2" key="1">
    <citation type="submission" date="2017-10" db="EMBL/GenBank/DDBJ databases">
        <authorList>
            <person name="Armitage A.D."/>
            <person name="Barbara D.J."/>
            <person name="Woodhall J.W."/>
            <person name="Sreenivasaprasad S."/>
            <person name="Lane C.R."/>
            <person name="Clarkson J.P."/>
            <person name="Harrison R.J."/>
        </authorList>
    </citation>
    <scope>NUCLEOTIDE SEQUENCE</scope>
    <source>
        <strain evidence="2">FERA 1164</strain>
    </source>
</reference>
<organism evidence="2 3">
    <name type="scientific">Alternaria tenuissima</name>
    <dbReference type="NCBI Taxonomy" id="119927"/>
    <lineage>
        <taxon>Eukaryota</taxon>
        <taxon>Fungi</taxon>
        <taxon>Dikarya</taxon>
        <taxon>Ascomycota</taxon>
        <taxon>Pezizomycotina</taxon>
        <taxon>Dothideomycetes</taxon>
        <taxon>Pleosporomycetidae</taxon>
        <taxon>Pleosporales</taxon>
        <taxon>Pleosporineae</taxon>
        <taxon>Pleosporaceae</taxon>
        <taxon>Alternaria</taxon>
        <taxon>Alternaria sect. Alternaria</taxon>
        <taxon>Alternaria alternata complex</taxon>
    </lineage>
</organism>
<comment type="caution">
    <text evidence="2">The sequence shown here is derived from an EMBL/GenBank/DDBJ whole genome shotgun (WGS) entry which is preliminary data.</text>
</comment>
<evidence type="ECO:0000313" key="2">
    <source>
        <dbReference type="EMBL" id="RYN31885.1"/>
    </source>
</evidence>
<proteinExistence type="predicted"/>
<evidence type="ECO:0000313" key="3">
    <source>
        <dbReference type="Proteomes" id="UP000292340"/>
    </source>
</evidence>
<reference evidence="2" key="2">
    <citation type="journal article" date="2019" name="bioRxiv">
        <title>Genomics, evolutionary history and diagnostics of the Alternaria alternata species group including apple and Asian pear pathotypes.</title>
        <authorList>
            <person name="Armitage A.D."/>
            <person name="Cockerton H.M."/>
            <person name="Sreenivasaprasad S."/>
            <person name="Woodhall J.W."/>
            <person name="Lane C.R."/>
            <person name="Harrison R.J."/>
            <person name="Clarkson J.P."/>
        </authorList>
    </citation>
    <scope>NUCLEOTIDE SEQUENCE</scope>
    <source>
        <strain evidence="2">FERA 1164</strain>
    </source>
</reference>
<dbReference type="Proteomes" id="UP000292340">
    <property type="component" value="Unassembled WGS sequence"/>
</dbReference>
<feature type="region of interest" description="Disordered" evidence="1">
    <location>
        <begin position="216"/>
        <end position="238"/>
    </location>
</feature>
<dbReference type="AlphaFoldDB" id="A0AB37WNW9"/>
<protein>
    <submittedName>
        <fullName evidence="2">Uncharacterized protein</fullName>
    </submittedName>
</protein>
<sequence>MSQSDIPRTLESISQTLIPNTNLVHPPKKPQDAQLTATIADLHVHPTIETLLHILNHDLPSAHFLVRHMQAPPAVEGMLLHGILHRAEGDFDNARAWVGDVADACEGYQPKHKEEGQKLDAEVAKQVGSNSSISASLIEFVYGDQEPKSLIDAVEEYRSKKKIDRANDEDGIENRIRAEAEKVLEWCKNKFGDGVFDDATKAWVKNSEEISKISGDMEPHVKRSSDSTGETGAKKGWFGPALDGNVHAHYRTQPGF</sequence>
<feature type="compositionally biased region" description="Basic and acidic residues" evidence="1">
    <location>
        <begin position="216"/>
        <end position="225"/>
    </location>
</feature>
<evidence type="ECO:0000256" key="1">
    <source>
        <dbReference type="SAM" id="MobiDB-lite"/>
    </source>
</evidence>
<name>A0AB37WNW9_9PLEO</name>
<dbReference type="EMBL" id="PDXB01000008">
    <property type="protein sequence ID" value="RYN31885.1"/>
    <property type="molecule type" value="Genomic_DNA"/>
</dbReference>
<accession>A0AB37WNW9</accession>
<gene>
    <name evidence="2" type="ORF">AA0115_g4175</name>
</gene>